<sequence>MDSSSPAYDYCTRKHISHLVPKTRWGIIAITVAVSLIEPTTTGMESSIMGAINSLPQYKSYFDLKDHTIGLNSAAVWIGLCLTLPFVQQMCDGLGRRKTIFYSLALMVTGIVLSSCSVHIAMFVIGRIVLGMSSGIFGSAASVLVAEVCPPKHRGLILGLFHSGYYIGSLLSSAITYGTRDMANDWSWRVPLICQIVPTIICFTVILFAPESPRWLVMHGKEDEAREIFYILEGGDTARAESLIKEVHESVTKESIVAKGLGLWRRQFSTKANLRRAFILLNVGILCELGGSNIATYYFNILLSSVGVTNVRTQLEVSMIRSAWCLVCSLAGCYTFDIIGRKKQAFIATTGLIVCLYILGGLVKKFQEDGKTSTGYGAIALMFLFTGFYSYCYTPLLYLYAPELYTNPSRSVGNTILKACDYFSGLFATFVLPIGMSNLTWKFYMITASYDMIFLPFIAFTWVETKGVPLEKICELFDDDPGTLDWQEPQLESGVEYVTVDISDKKK</sequence>
<evidence type="ECO:0000256" key="7">
    <source>
        <dbReference type="SAM" id="Phobius"/>
    </source>
</evidence>
<dbReference type="InterPro" id="IPR036259">
    <property type="entry name" value="MFS_trans_sf"/>
</dbReference>
<keyword evidence="11" id="KW-1185">Reference proteome</keyword>
<dbReference type="InterPro" id="IPR005829">
    <property type="entry name" value="Sugar_transporter_CS"/>
</dbReference>
<keyword evidence="6 7" id="KW-0472">Membrane</keyword>
<keyword evidence="3" id="KW-0813">Transport</keyword>
<name>A0AAN6D609_9ASCO</name>
<evidence type="ECO:0000256" key="3">
    <source>
        <dbReference type="ARBA" id="ARBA00022448"/>
    </source>
</evidence>
<evidence type="ECO:0000256" key="1">
    <source>
        <dbReference type="ARBA" id="ARBA00004141"/>
    </source>
</evidence>
<reference evidence="9 11" key="1">
    <citation type="journal article" date="2021" name="G3 (Bethesda)">
        <title>Genomic diversity, chromosomal rearrangements, and interspecies hybridization in the ogataea polymorpha species complex.</title>
        <authorList>
            <person name="Hanson S.J."/>
            <person name="Cinneide E.O."/>
            <person name="Salzberg L.I."/>
            <person name="Wolfe K.H."/>
            <person name="McGowan J."/>
            <person name="Fitzpatrick D.A."/>
            <person name="Matlin K."/>
        </authorList>
    </citation>
    <scope>NUCLEOTIDE SEQUENCE</scope>
    <source>
        <strain evidence="10">81-436-3</strain>
        <strain evidence="9">83-405-1</strain>
    </source>
</reference>
<dbReference type="Proteomes" id="UP000738402">
    <property type="component" value="Unassembled WGS sequence"/>
</dbReference>
<feature type="domain" description="Major facilitator superfamily (MFS) profile" evidence="8">
    <location>
        <begin position="31"/>
        <end position="466"/>
    </location>
</feature>
<feature type="transmembrane region" description="Helical" evidence="7">
    <location>
        <begin position="319"/>
        <end position="339"/>
    </location>
</feature>
<evidence type="ECO:0000313" key="11">
    <source>
        <dbReference type="Proteomes" id="UP000697297"/>
    </source>
</evidence>
<gene>
    <name evidence="9" type="ORF">KL933_002682</name>
    <name evidence="10" type="ORF">KL946_003333</name>
</gene>
<dbReference type="InterPro" id="IPR005828">
    <property type="entry name" value="MFS_sugar_transport-like"/>
</dbReference>
<dbReference type="EMBL" id="JAHLUH010000006">
    <property type="protein sequence ID" value="KAG7727748.1"/>
    <property type="molecule type" value="Genomic_DNA"/>
</dbReference>
<dbReference type="Proteomes" id="UP000697297">
    <property type="component" value="Unassembled WGS sequence"/>
</dbReference>
<protein>
    <recommendedName>
        <fullName evidence="8">Major facilitator superfamily (MFS) profile domain-containing protein</fullName>
    </recommendedName>
</protein>
<feature type="transmembrane region" description="Helical" evidence="7">
    <location>
        <begin position="277"/>
        <end position="299"/>
    </location>
</feature>
<dbReference type="PROSITE" id="PS00217">
    <property type="entry name" value="SUGAR_TRANSPORT_2"/>
    <property type="match status" value="1"/>
</dbReference>
<dbReference type="GO" id="GO:0016020">
    <property type="term" value="C:membrane"/>
    <property type="evidence" value="ECO:0007669"/>
    <property type="project" value="UniProtKB-SubCell"/>
</dbReference>
<feature type="transmembrane region" description="Helical" evidence="7">
    <location>
        <begin position="375"/>
        <end position="399"/>
    </location>
</feature>
<dbReference type="Pfam" id="PF00083">
    <property type="entry name" value="Sugar_tr"/>
    <property type="match status" value="1"/>
</dbReference>
<dbReference type="PROSITE" id="PS50850">
    <property type="entry name" value="MFS"/>
    <property type="match status" value="1"/>
</dbReference>
<dbReference type="GO" id="GO:0005351">
    <property type="term" value="F:carbohydrate:proton symporter activity"/>
    <property type="evidence" value="ECO:0007669"/>
    <property type="project" value="TreeGrafter"/>
</dbReference>
<evidence type="ECO:0000256" key="2">
    <source>
        <dbReference type="ARBA" id="ARBA00010992"/>
    </source>
</evidence>
<dbReference type="PANTHER" id="PTHR48022:SF31">
    <property type="entry name" value="HEXOSE TRANSPORTER"/>
    <property type="match status" value="1"/>
</dbReference>
<comment type="caution">
    <text evidence="9">The sequence shown here is derived from an EMBL/GenBank/DDBJ whole genome shotgun (WGS) entry which is preliminary data.</text>
</comment>
<dbReference type="InterPro" id="IPR020846">
    <property type="entry name" value="MFS_dom"/>
</dbReference>
<evidence type="ECO:0000256" key="5">
    <source>
        <dbReference type="ARBA" id="ARBA00022989"/>
    </source>
</evidence>
<dbReference type="FunFam" id="1.20.1250.20:FF:000134">
    <property type="entry name" value="MFS sugar transporter protein"/>
    <property type="match status" value="1"/>
</dbReference>
<dbReference type="EMBL" id="JAHLUN010000008">
    <property type="protein sequence ID" value="KAG7764653.1"/>
    <property type="molecule type" value="Genomic_DNA"/>
</dbReference>
<organism evidence="9 12">
    <name type="scientific">Ogataea haglerorum</name>
    <dbReference type="NCBI Taxonomy" id="1937702"/>
    <lineage>
        <taxon>Eukaryota</taxon>
        <taxon>Fungi</taxon>
        <taxon>Dikarya</taxon>
        <taxon>Ascomycota</taxon>
        <taxon>Saccharomycotina</taxon>
        <taxon>Pichiomycetes</taxon>
        <taxon>Pichiales</taxon>
        <taxon>Pichiaceae</taxon>
        <taxon>Ogataea</taxon>
    </lineage>
</organism>
<keyword evidence="5 7" id="KW-1133">Transmembrane helix</keyword>
<keyword evidence="4 7" id="KW-0812">Transmembrane</keyword>
<feature type="transmembrane region" description="Helical" evidence="7">
    <location>
        <begin position="128"/>
        <end position="149"/>
    </location>
</feature>
<feature type="transmembrane region" description="Helical" evidence="7">
    <location>
        <begin position="69"/>
        <end position="87"/>
    </location>
</feature>
<proteinExistence type="inferred from homology"/>
<feature type="transmembrane region" description="Helical" evidence="7">
    <location>
        <begin position="419"/>
        <end position="437"/>
    </location>
</feature>
<dbReference type="PANTHER" id="PTHR48022">
    <property type="entry name" value="PLASTIDIC GLUCOSE TRANSPORTER 4"/>
    <property type="match status" value="1"/>
</dbReference>
<feature type="transmembrane region" description="Helical" evidence="7">
    <location>
        <begin position="443"/>
        <end position="463"/>
    </location>
</feature>
<feature type="transmembrane region" description="Helical" evidence="7">
    <location>
        <begin position="190"/>
        <end position="209"/>
    </location>
</feature>
<evidence type="ECO:0000256" key="4">
    <source>
        <dbReference type="ARBA" id="ARBA00022692"/>
    </source>
</evidence>
<evidence type="ECO:0000313" key="10">
    <source>
        <dbReference type="EMBL" id="KAG7764653.1"/>
    </source>
</evidence>
<evidence type="ECO:0000256" key="6">
    <source>
        <dbReference type="ARBA" id="ARBA00023136"/>
    </source>
</evidence>
<comment type="subcellular location">
    <subcellularLocation>
        <location evidence="1">Membrane</location>
        <topology evidence="1">Multi-pass membrane protein</topology>
    </subcellularLocation>
</comment>
<dbReference type="Gene3D" id="1.20.1250.20">
    <property type="entry name" value="MFS general substrate transporter like domains"/>
    <property type="match status" value="1"/>
</dbReference>
<accession>A0AAN6D609</accession>
<evidence type="ECO:0000259" key="8">
    <source>
        <dbReference type="PROSITE" id="PS50850"/>
    </source>
</evidence>
<evidence type="ECO:0000313" key="9">
    <source>
        <dbReference type="EMBL" id="KAG7727748.1"/>
    </source>
</evidence>
<dbReference type="AlphaFoldDB" id="A0AAN6D609"/>
<feature type="transmembrane region" description="Helical" evidence="7">
    <location>
        <begin position="156"/>
        <end position="178"/>
    </location>
</feature>
<feature type="transmembrane region" description="Helical" evidence="7">
    <location>
        <begin position="346"/>
        <end position="363"/>
    </location>
</feature>
<dbReference type="InterPro" id="IPR050360">
    <property type="entry name" value="MFS_Sugar_Transporters"/>
</dbReference>
<comment type="similarity">
    <text evidence="2">Belongs to the major facilitator superfamily. Sugar transporter (TC 2.A.1.1) family.</text>
</comment>
<dbReference type="SUPFAM" id="SSF103473">
    <property type="entry name" value="MFS general substrate transporter"/>
    <property type="match status" value="1"/>
</dbReference>
<feature type="transmembrane region" description="Helical" evidence="7">
    <location>
        <begin position="99"/>
        <end position="122"/>
    </location>
</feature>
<evidence type="ECO:0000313" key="12">
    <source>
        <dbReference type="Proteomes" id="UP000738402"/>
    </source>
</evidence>